<name>A0A2P2QL65_RHIMU</name>
<sequence>MTFDLVLFNLPYHLYKRSASQCVNLPHCGVRKGQMCIVLSQFLQRCFCDSNL</sequence>
<protein>
    <submittedName>
        <fullName evidence="1">Uncharacterized protein</fullName>
    </submittedName>
</protein>
<organism evidence="1">
    <name type="scientific">Rhizophora mucronata</name>
    <name type="common">Asiatic mangrove</name>
    <dbReference type="NCBI Taxonomy" id="61149"/>
    <lineage>
        <taxon>Eukaryota</taxon>
        <taxon>Viridiplantae</taxon>
        <taxon>Streptophyta</taxon>
        <taxon>Embryophyta</taxon>
        <taxon>Tracheophyta</taxon>
        <taxon>Spermatophyta</taxon>
        <taxon>Magnoliopsida</taxon>
        <taxon>eudicotyledons</taxon>
        <taxon>Gunneridae</taxon>
        <taxon>Pentapetalae</taxon>
        <taxon>rosids</taxon>
        <taxon>fabids</taxon>
        <taxon>Malpighiales</taxon>
        <taxon>Rhizophoraceae</taxon>
        <taxon>Rhizophora</taxon>
    </lineage>
</organism>
<proteinExistence type="predicted"/>
<accession>A0A2P2QL65</accession>
<dbReference type="AlphaFoldDB" id="A0A2P2QL65"/>
<reference evidence="1" key="1">
    <citation type="submission" date="2018-02" db="EMBL/GenBank/DDBJ databases">
        <title>Rhizophora mucronata_Transcriptome.</title>
        <authorList>
            <person name="Meera S.P."/>
            <person name="Sreeshan A."/>
            <person name="Augustine A."/>
        </authorList>
    </citation>
    <scope>NUCLEOTIDE SEQUENCE</scope>
    <source>
        <tissue evidence="1">Leaf</tissue>
    </source>
</reference>
<evidence type="ECO:0000313" key="1">
    <source>
        <dbReference type="EMBL" id="MBX67704.1"/>
    </source>
</evidence>
<dbReference type="EMBL" id="GGEC01087220">
    <property type="protein sequence ID" value="MBX67704.1"/>
    <property type="molecule type" value="Transcribed_RNA"/>
</dbReference>